<dbReference type="AlphaFoldDB" id="A0A7K0BPN0"/>
<sequence length="347" mass="37385">MTIPPDLRGRRARDPFWVATSALLNGMMRVRALRPRELPPVRPVDRRLALVVQEVRREAEDVVSLRLGAPDGGVLPAWQPGSHLDVHLPSGRRRQYSLCGDPADRRTYRIAVRRLADGAGGSREVHEALTEGARITVEEPRNAFPFLARDAYLFIAGGIGITPILPMVREAERLGADWRLVYTGRTRASLAFLDELPAGRVTVRTDDEHGVPDCAAILADAPAGAAIYCCGPAPMIDGVRAAFTPGGPATLHYERFAPAPIADGRPFEVELKRSGTTLAVPADRSILDVVKEQVPSVAYSCRQGFCGTCRVGLAAGDADRRHPNDAAPGSLLICVSRASGGKLTLDL</sequence>
<comment type="cofactor">
    <cofactor evidence="1">
        <name>FAD</name>
        <dbReference type="ChEBI" id="CHEBI:57692"/>
    </cofactor>
</comment>
<dbReference type="RefSeq" id="WP_328593803.1">
    <property type="nucleotide sequence ID" value="NZ_WEGH01000001.1"/>
</dbReference>
<evidence type="ECO:0000313" key="11">
    <source>
        <dbReference type="Proteomes" id="UP000487268"/>
    </source>
</evidence>
<evidence type="ECO:0000256" key="1">
    <source>
        <dbReference type="ARBA" id="ARBA00001974"/>
    </source>
</evidence>
<keyword evidence="5 10" id="KW-0560">Oxidoreductase</keyword>
<name>A0A7K0BPN0_9ACTN</name>
<evidence type="ECO:0000259" key="8">
    <source>
        <dbReference type="PROSITE" id="PS51085"/>
    </source>
</evidence>
<dbReference type="SUPFAM" id="SSF54292">
    <property type="entry name" value="2Fe-2S ferredoxin-like"/>
    <property type="match status" value="1"/>
</dbReference>
<dbReference type="InterPro" id="IPR017938">
    <property type="entry name" value="Riboflavin_synthase-like_b-brl"/>
</dbReference>
<dbReference type="EC" id="1.-.-.-" evidence="10"/>
<protein>
    <submittedName>
        <fullName evidence="10">Phthalate dioxygenase reductase</fullName>
        <ecNumber evidence="10">1.-.-.-</ecNumber>
    </submittedName>
</protein>
<dbReference type="InterPro" id="IPR017927">
    <property type="entry name" value="FAD-bd_FR_type"/>
</dbReference>
<dbReference type="PRINTS" id="PR00409">
    <property type="entry name" value="PHDIOXRDTASE"/>
</dbReference>
<comment type="caution">
    <text evidence="10">The sequence shown here is derived from an EMBL/GenBank/DDBJ whole genome shotgun (WGS) entry which is preliminary data.</text>
</comment>
<keyword evidence="2" id="KW-0285">Flavoprotein</keyword>
<dbReference type="InterPro" id="IPR050415">
    <property type="entry name" value="MRET"/>
</dbReference>
<evidence type="ECO:0000256" key="3">
    <source>
        <dbReference type="ARBA" id="ARBA00022714"/>
    </source>
</evidence>
<dbReference type="Proteomes" id="UP000487268">
    <property type="component" value="Unassembled WGS sequence"/>
</dbReference>
<keyword evidence="4" id="KW-0479">Metal-binding</keyword>
<dbReference type="GO" id="GO:0051537">
    <property type="term" value="F:2 iron, 2 sulfur cluster binding"/>
    <property type="evidence" value="ECO:0007669"/>
    <property type="project" value="UniProtKB-KW"/>
</dbReference>
<dbReference type="PROSITE" id="PS51085">
    <property type="entry name" value="2FE2S_FER_2"/>
    <property type="match status" value="1"/>
</dbReference>
<evidence type="ECO:0000256" key="4">
    <source>
        <dbReference type="ARBA" id="ARBA00022723"/>
    </source>
</evidence>
<dbReference type="PANTHER" id="PTHR47354:SF1">
    <property type="entry name" value="CARNITINE MONOOXYGENASE REDUCTASE SUBUNIT"/>
    <property type="match status" value="1"/>
</dbReference>
<dbReference type="CDD" id="cd06185">
    <property type="entry name" value="PDR_like"/>
    <property type="match status" value="1"/>
</dbReference>
<dbReference type="CDD" id="cd00207">
    <property type="entry name" value="fer2"/>
    <property type="match status" value="1"/>
</dbReference>
<reference evidence="10 11" key="1">
    <citation type="submission" date="2019-10" db="EMBL/GenBank/DDBJ databases">
        <title>Actinomadura rubteroloni sp. nov. and Actinomadura macrotermitis sp. nov., isolated from the gut of fungus growing-termite Macrotermes natalensis.</title>
        <authorList>
            <person name="Benndorf R."/>
            <person name="Martin K."/>
            <person name="Kuefner M."/>
            <person name="De Beer W."/>
            <person name="Kaster A.-K."/>
            <person name="Vollmers J."/>
            <person name="Poulsen M."/>
            <person name="Beemelmanns C."/>
        </authorList>
    </citation>
    <scope>NUCLEOTIDE SEQUENCE [LARGE SCALE GENOMIC DNA]</scope>
    <source>
        <strain evidence="10 11">RB68</strain>
    </source>
</reference>
<dbReference type="Gene3D" id="3.10.20.30">
    <property type="match status" value="1"/>
</dbReference>
<dbReference type="SUPFAM" id="SSF63380">
    <property type="entry name" value="Riboflavin synthase domain-like"/>
    <property type="match status" value="1"/>
</dbReference>
<dbReference type="Gene3D" id="2.40.30.10">
    <property type="entry name" value="Translation factors"/>
    <property type="match status" value="1"/>
</dbReference>
<feature type="domain" description="FAD-binding FR-type" evidence="9">
    <location>
        <begin position="45"/>
        <end position="147"/>
    </location>
</feature>
<evidence type="ECO:0000256" key="7">
    <source>
        <dbReference type="ARBA" id="ARBA00023014"/>
    </source>
</evidence>
<evidence type="ECO:0000256" key="2">
    <source>
        <dbReference type="ARBA" id="ARBA00022630"/>
    </source>
</evidence>
<dbReference type="InterPro" id="IPR036010">
    <property type="entry name" value="2Fe-2S_ferredoxin-like_sf"/>
</dbReference>
<proteinExistence type="predicted"/>
<keyword evidence="7" id="KW-0411">Iron-sulfur</keyword>
<dbReference type="EMBL" id="WEGH01000001">
    <property type="protein sequence ID" value="MQY03087.1"/>
    <property type="molecule type" value="Genomic_DNA"/>
</dbReference>
<dbReference type="Pfam" id="PF00111">
    <property type="entry name" value="Fer2"/>
    <property type="match status" value="1"/>
</dbReference>
<dbReference type="InterPro" id="IPR012675">
    <property type="entry name" value="Beta-grasp_dom_sf"/>
</dbReference>
<dbReference type="GO" id="GO:0051213">
    <property type="term" value="F:dioxygenase activity"/>
    <property type="evidence" value="ECO:0007669"/>
    <property type="project" value="UniProtKB-KW"/>
</dbReference>
<dbReference type="GO" id="GO:0046872">
    <property type="term" value="F:metal ion binding"/>
    <property type="evidence" value="ECO:0007669"/>
    <property type="project" value="UniProtKB-KW"/>
</dbReference>
<gene>
    <name evidence="10" type="primary">ophA1</name>
    <name evidence="10" type="ORF">ACRB68_11250</name>
</gene>
<evidence type="ECO:0000256" key="6">
    <source>
        <dbReference type="ARBA" id="ARBA00023004"/>
    </source>
</evidence>
<accession>A0A7K0BPN0</accession>
<dbReference type="InterPro" id="IPR001041">
    <property type="entry name" value="2Fe-2S_ferredoxin-type"/>
</dbReference>
<organism evidence="10 11">
    <name type="scientific">Actinomadura macrotermitis</name>
    <dbReference type="NCBI Taxonomy" id="2585200"/>
    <lineage>
        <taxon>Bacteria</taxon>
        <taxon>Bacillati</taxon>
        <taxon>Actinomycetota</taxon>
        <taxon>Actinomycetes</taxon>
        <taxon>Streptosporangiales</taxon>
        <taxon>Thermomonosporaceae</taxon>
        <taxon>Actinomadura</taxon>
    </lineage>
</organism>
<evidence type="ECO:0000313" key="10">
    <source>
        <dbReference type="EMBL" id="MQY03087.1"/>
    </source>
</evidence>
<dbReference type="Gene3D" id="3.40.50.80">
    <property type="entry name" value="Nucleotide-binding domain of ferredoxin-NADP reductase (FNR) module"/>
    <property type="match status" value="1"/>
</dbReference>
<dbReference type="PROSITE" id="PS51384">
    <property type="entry name" value="FAD_FR"/>
    <property type="match status" value="1"/>
</dbReference>
<dbReference type="InterPro" id="IPR006058">
    <property type="entry name" value="2Fe2S_fd_BS"/>
</dbReference>
<keyword evidence="11" id="KW-1185">Reference proteome</keyword>
<dbReference type="InterPro" id="IPR039261">
    <property type="entry name" value="FNR_nucleotide-bd"/>
</dbReference>
<keyword evidence="3" id="KW-0001">2Fe-2S</keyword>
<feature type="domain" description="2Fe-2S ferredoxin-type" evidence="8">
    <location>
        <begin position="267"/>
        <end position="347"/>
    </location>
</feature>
<keyword evidence="10" id="KW-0223">Dioxygenase</keyword>
<dbReference type="PANTHER" id="PTHR47354">
    <property type="entry name" value="NADH OXIDOREDUCTASE HCR"/>
    <property type="match status" value="1"/>
</dbReference>
<evidence type="ECO:0000256" key="5">
    <source>
        <dbReference type="ARBA" id="ARBA00023002"/>
    </source>
</evidence>
<dbReference type="PROSITE" id="PS00197">
    <property type="entry name" value="2FE2S_FER_1"/>
    <property type="match status" value="1"/>
</dbReference>
<evidence type="ECO:0000259" key="9">
    <source>
        <dbReference type="PROSITE" id="PS51384"/>
    </source>
</evidence>
<dbReference type="SUPFAM" id="SSF52343">
    <property type="entry name" value="Ferredoxin reductase-like, C-terminal NADP-linked domain"/>
    <property type="match status" value="1"/>
</dbReference>
<keyword evidence="6" id="KW-0408">Iron</keyword>